<dbReference type="NCBIfam" id="TIGR03805">
    <property type="entry name" value="beta_helix_1"/>
    <property type="match status" value="1"/>
</dbReference>
<protein>
    <recommendedName>
        <fullName evidence="1">Right handed beta helix domain-containing protein</fullName>
    </recommendedName>
</protein>
<dbReference type="RefSeq" id="WP_127123164.1">
    <property type="nucleotide sequence ID" value="NZ_BHXQ01000005.1"/>
</dbReference>
<evidence type="ECO:0000259" key="1">
    <source>
        <dbReference type="Pfam" id="PF13229"/>
    </source>
</evidence>
<gene>
    <name evidence="2" type="ORF">SanaruYs_27420</name>
</gene>
<dbReference type="InterPro" id="IPR039448">
    <property type="entry name" value="Beta_helix"/>
</dbReference>
<dbReference type="InterPro" id="IPR006626">
    <property type="entry name" value="PbH1"/>
</dbReference>
<comment type="caution">
    <text evidence="2">The sequence shown here is derived from an EMBL/GenBank/DDBJ whole genome shotgun (WGS) entry which is preliminary data.</text>
</comment>
<keyword evidence="3" id="KW-1185">Reference proteome</keyword>
<dbReference type="Gene3D" id="2.160.20.10">
    <property type="entry name" value="Single-stranded right-handed beta-helix, Pectin lyase-like"/>
    <property type="match status" value="1"/>
</dbReference>
<dbReference type="EMBL" id="BHXQ01000005">
    <property type="protein sequence ID" value="GCC52505.1"/>
    <property type="molecule type" value="Genomic_DNA"/>
</dbReference>
<reference evidence="2 3" key="1">
    <citation type="submission" date="2018-11" db="EMBL/GenBank/DDBJ databases">
        <title>Chryseotalea sanarue gen. nov., sp., nov., a member of the family Cytophagaceae, isolated from a brackish lake in Hamamatsu Japan.</title>
        <authorList>
            <person name="Maejima Y."/>
            <person name="Iino T."/>
            <person name="Muraguchi Y."/>
            <person name="Fukuda K."/>
            <person name="Ohkuma M."/>
            <person name="Moriuchi R."/>
            <person name="Dohra H."/>
            <person name="Kimbara K."/>
            <person name="Shintani M."/>
        </authorList>
    </citation>
    <scope>NUCLEOTIDE SEQUENCE [LARGE SCALE GENOMIC DNA]</scope>
    <source>
        <strain evidence="2 3">Ys</strain>
    </source>
</reference>
<dbReference type="OrthoDB" id="338827at2"/>
<proteinExistence type="predicted"/>
<dbReference type="AlphaFoldDB" id="A0A401UCA0"/>
<dbReference type="Proteomes" id="UP000288227">
    <property type="component" value="Unassembled WGS sequence"/>
</dbReference>
<sequence>MKYFLAPILALTIIACKDYSNNRGEVTWQSIEKNLQTQLITLEDGDTIDLPEGYFMFTKSLSMDGKSNILIRGKGMDKTILSWKNQTEGAEGLKISNGKNIVLQDFAIEDAKGDNVKVSDVNGITFLRISSSWVDGPKTENGAYALYPVLCKNVLIDECIAMGSSDAGIYVGQSDSVIIRNSKAYWNVAGIESENSRWVEIYGNEAYENTGGILVFDLPGLTQYGYSTKVYNNNVHDNNHSNFAAKGNIVAGIPPGTGFMVLATHDLEITDNDIKDNTTIGIGIVSYDLVAAMNEGEVQQEENIGGVQTVDNNYKLDTLYNGYPYKIKIHNNRFANSNWFPDMSSDFGKLFMLKSFMSPPDIAFDGIADPNNANREICINESGDIVFMDLDAANDFANLSKDVKKYACQ</sequence>
<dbReference type="SUPFAM" id="SSF51126">
    <property type="entry name" value="Pectin lyase-like"/>
    <property type="match status" value="1"/>
</dbReference>
<dbReference type="InterPro" id="IPR012334">
    <property type="entry name" value="Pectin_lyas_fold"/>
</dbReference>
<dbReference type="Pfam" id="PF13229">
    <property type="entry name" value="Beta_helix"/>
    <property type="match status" value="1"/>
</dbReference>
<dbReference type="SMART" id="SM00710">
    <property type="entry name" value="PbH1"/>
    <property type="match status" value="6"/>
</dbReference>
<evidence type="ECO:0000313" key="2">
    <source>
        <dbReference type="EMBL" id="GCC52505.1"/>
    </source>
</evidence>
<evidence type="ECO:0000313" key="3">
    <source>
        <dbReference type="Proteomes" id="UP000288227"/>
    </source>
</evidence>
<dbReference type="InterPro" id="IPR011050">
    <property type="entry name" value="Pectin_lyase_fold/virulence"/>
</dbReference>
<accession>A0A401UCA0</accession>
<dbReference type="PROSITE" id="PS51257">
    <property type="entry name" value="PROKAR_LIPOPROTEIN"/>
    <property type="match status" value="1"/>
</dbReference>
<feature type="domain" description="Right handed beta helix" evidence="1">
    <location>
        <begin position="89"/>
        <end position="216"/>
    </location>
</feature>
<organism evidence="2 3">
    <name type="scientific">Chryseotalea sanaruensis</name>
    <dbReference type="NCBI Taxonomy" id="2482724"/>
    <lineage>
        <taxon>Bacteria</taxon>
        <taxon>Pseudomonadati</taxon>
        <taxon>Bacteroidota</taxon>
        <taxon>Cytophagia</taxon>
        <taxon>Cytophagales</taxon>
        <taxon>Chryseotaleaceae</taxon>
        <taxon>Chryseotalea</taxon>
    </lineage>
</organism>
<name>A0A401UCA0_9BACT</name>
<dbReference type="InterPro" id="IPR022442">
    <property type="entry name" value="SO_2930-like_dom"/>
</dbReference>